<evidence type="ECO:0000313" key="1">
    <source>
        <dbReference type="EMBL" id="KAI5655663.1"/>
    </source>
</evidence>
<gene>
    <name evidence="1" type="ORF">M9H77_32850</name>
</gene>
<name>A0ACC0A433_CATRO</name>
<reference evidence="2" key="1">
    <citation type="journal article" date="2023" name="Nat. Plants">
        <title>Single-cell RNA sequencing provides a high-resolution roadmap for understanding the multicellular compartmentation of specialized metabolism.</title>
        <authorList>
            <person name="Sun S."/>
            <person name="Shen X."/>
            <person name="Li Y."/>
            <person name="Li Y."/>
            <person name="Wang S."/>
            <person name="Li R."/>
            <person name="Zhang H."/>
            <person name="Shen G."/>
            <person name="Guo B."/>
            <person name="Wei J."/>
            <person name="Xu J."/>
            <person name="St-Pierre B."/>
            <person name="Chen S."/>
            <person name="Sun C."/>
        </authorList>
    </citation>
    <scope>NUCLEOTIDE SEQUENCE [LARGE SCALE GENOMIC DNA]</scope>
</reference>
<protein>
    <submittedName>
        <fullName evidence="1">Uncharacterized protein</fullName>
    </submittedName>
</protein>
<comment type="caution">
    <text evidence="1">The sequence shown here is derived from an EMBL/GenBank/DDBJ whole genome shotgun (WGS) entry which is preliminary data.</text>
</comment>
<sequence>MAPPNWVEQNIEAPYPYTPLIDHDSAAETAPIKTRLFSKSAFLLISGILAIGLLVGLGYNINNGDRGGGGGMVVPGNPDIISGSMGQLPRGVAEGVSAKSVGSSSGLLGAARRRFFPWSNRILGWERTAFHFQPKKNWMNGPLFYKGWYHLFYQYNPKGAIWGNIVWGHAVSKDLINWRHLPIAMVADHWYDSNGVWTGSATILHDGRIMMLYTGSTNELVQVQNLAYPADPSDPLLIKWEKYPNNPVLVPPPGIHFKDFRDPTTAWYTPEGKWRFIIGSKINKTGIALVYETVDFKNYELLDGVLHGVPKTGMWECVDFYPVSRIQENGLDTSDNGPAVKHVIKTSLDDDRNDYYAIGTYDGKLTKWFPDDPRNDAGIGLRYDYGNFYASKTFYDQNKKRRILWGWITEKDSEAADIQKGWASLQAIPRTVLFDKKTGKNLLQWPVEEVEKLRTSSKSFDNVALETGSILHLDVGSATQLDITAEFEINKEAVKMVNGSSNSNYICSSSEGASQRGALGPFGLLVLTDKDQSEQTPVYFYIAKGVDGNLKTFFCADHSRSTEATDVVKGIYGNFVPVLEGEKLSMRVIVDHSIVESFAQGGRTCITSRIYPTKAIYEDAQLFLFNNATDAKVTANVKIDNNYANYKKMLLGEAELLEEEDEMIYSSEKIRLVTTAEEARGVAEGVSPKSLSPVLLGAINTTTPSFSWTKKMLDWQRTAFHFQPKHNWMNGPLFHKGYYHLFYQYNPKGAIWGNIIWGHAVSTDLINWRHLPFAMVADEWYDSNGVWTGSATILHDNQIVMLYTGSTNESVQLQNLAYPVDPSDPFLIEWEKYPNNPVLIPPHGIHVKDFRDPTTAWYTTEGKWRFIIGSKVNKTGITLVYETVDFKSYELLDKMFHGVGGTGMWECVDFYPVSTIEENGLDTSDNGPAVKHVMKTSLDDDRNDYYAIGTYDETFCTWTPDNPKIDVGIGLRYDYGTFYASKSFYDQNKKRRILWGWITEKDSEASDIKKGWASVQAIPRTILFDKKTSANLLQWPVEEVEKLRSKGKIFNKIVMDAGSVLPLDVHSATQVDIMAEFEINKDTLKMVKGSNSDYTCSSGGGAAQRGALGPFGLLVLTDKDQTEQTPVYFYIAKGTDGKFVTFFCADHSRSSEANDVVKGIYGDVVSVLDGEKLSMRILVDHSIVESFAQGGRTCITSRIYPTKAIYEDAKLYLFNNATDAIITANVKVWQMMNSANLFLKSDPIYRNQLINMLVNSILKHEKISLAYQIPRPDGCFAWERIDFNN</sequence>
<organism evidence="1 2">
    <name type="scientific">Catharanthus roseus</name>
    <name type="common">Madagascar periwinkle</name>
    <name type="synonym">Vinca rosea</name>
    <dbReference type="NCBI Taxonomy" id="4058"/>
    <lineage>
        <taxon>Eukaryota</taxon>
        <taxon>Viridiplantae</taxon>
        <taxon>Streptophyta</taxon>
        <taxon>Embryophyta</taxon>
        <taxon>Tracheophyta</taxon>
        <taxon>Spermatophyta</taxon>
        <taxon>Magnoliopsida</taxon>
        <taxon>eudicotyledons</taxon>
        <taxon>Gunneridae</taxon>
        <taxon>Pentapetalae</taxon>
        <taxon>asterids</taxon>
        <taxon>lamiids</taxon>
        <taxon>Gentianales</taxon>
        <taxon>Apocynaceae</taxon>
        <taxon>Rauvolfioideae</taxon>
        <taxon>Vinceae</taxon>
        <taxon>Catharanthinae</taxon>
        <taxon>Catharanthus</taxon>
    </lineage>
</organism>
<proteinExistence type="predicted"/>
<accession>A0ACC0A433</accession>
<dbReference type="EMBL" id="CM044707">
    <property type="protein sequence ID" value="KAI5655663.1"/>
    <property type="molecule type" value="Genomic_DNA"/>
</dbReference>
<dbReference type="Proteomes" id="UP001060085">
    <property type="component" value="Linkage Group LG07"/>
</dbReference>
<keyword evidence="2" id="KW-1185">Reference proteome</keyword>
<evidence type="ECO:0000313" key="2">
    <source>
        <dbReference type="Proteomes" id="UP001060085"/>
    </source>
</evidence>